<keyword evidence="4" id="KW-1185">Reference proteome</keyword>
<gene>
    <name evidence="3" type="primary">tolA</name>
    <name evidence="3" type="ORF">DVJ77_16510</name>
</gene>
<protein>
    <submittedName>
        <fullName evidence="3">Cell envelope integrity protein TolA</fullName>
    </submittedName>
</protein>
<evidence type="ECO:0000313" key="3">
    <source>
        <dbReference type="EMBL" id="RDD80491.1"/>
    </source>
</evidence>
<reference evidence="3 4" key="1">
    <citation type="submission" date="2018-07" db="EMBL/GenBank/DDBJ databases">
        <title>Dyella tabacisoli L4-6T, whole genome shotgun sequence.</title>
        <authorList>
            <person name="Zhou X.-K."/>
            <person name="Li W.-J."/>
            <person name="Duan Y.-Q."/>
        </authorList>
    </citation>
    <scope>NUCLEOTIDE SEQUENCE [LARGE SCALE GENOMIC DNA]</scope>
    <source>
        <strain evidence="3 4">L4-6</strain>
    </source>
</reference>
<dbReference type="RefSeq" id="WP_114846616.1">
    <property type="nucleotide sequence ID" value="NZ_JBHSPE010000025.1"/>
</dbReference>
<dbReference type="AlphaFoldDB" id="A0A369UIW7"/>
<proteinExistence type="predicted"/>
<sequence length="316" mass="34467">MDDRKGTEGTPKAVVLAAVLHLGIVGFLALAIVPCSSYEKMFETLHLPASWNPIACAKPLELPGEIIEATLIGPTGSPPPKPVKTKPVPDSTPPPPAVPPPTPPQEETPKIKTLPPPPEHPDIKEQERVAEEGLQKAADAKREQEEKQRQRQSEIDAQAAKKKEEDKKKLDELFAKMDAASAQTKKLDNKAKQAKQQIDDLKNAADNGQADLPPAEQRQSGTNGKDSLQARYLAAIQNAVTQNWLRPDNMPSTPCVVHIVQLVGGDVMSAKVDPGCPYDEAGKRSIENAVLRAQPLPYKGFESVFNRNIDFTFRPQ</sequence>
<dbReference type="GO" id="GO:0019534">
    <property type="term" value="F:toxin transmembrane transporter activity"/>
    <property type="evidence" value="ECO:0007669"/>
    <property type="project" value="InterPro"/>
</dbReference>
<feature type="region of interest" description="Disordered" evidence="1">
    <location>
        <begin position="70"/>
        <end position="166"/>
    </location>
</feature>
<accession>A0A369UIW7</accession>
<comment type="caution">
    <text evidence="3">The sequence shown here is derived from an EMBL/GenBank/DDBJ whole genome shotgun (WGS) entry which is preliminary data.</text>
</comment>
<name>A0A369UIW7_9GAMM</name>
<feature type="compositionally biased region" description="Basic and acidic residues" evidence="1">
    <location>
        <begin position="119"/>
        <end position="166"/>
    </location>
</feature>
<evidence type="ECO:0000313" key="4">
    <source>
        <dbReference type="Proteomes" id="UP000253782"/>
    </source>
</evidence>
<dbReference type="EMBL" id="QQAH01000016">
    <property type="protein sequence ID" value="RDD80491.1"/>
    <property type="molecule type" value="Genomic_DNA"/>
</dbReference>
<keyword evidence="2" id="KW-0812">Transmembrane</keyword>
<feature type="transmembrane region" description="Helical" evidence="2">
    <location>
        <begin position="12"/>
        <end position="33"/>
    </location>
</feature>
<evidence type="ECO:0000256" key="2">
    <source>
        <dbReference type="SAM" id="Phobius"/>
    </source>
</evidence>
<organism evidence="3 4">
    <name type="scientific">Dyella tabacisoli</name>
    <dbReference type="NCBI Taxonomy" id="2282381"/>
    <lineage>
        <taxon>Bacteria</taxon>
        <taxon>Pseudomonadati</taxon>
        <taxon>Pseudomonadota</taxon>
        <taxon>Gammaproteobacteria</taxon>
        <taxon>Lysobacterales</taxon>
        <taxon>Rhodanobacteraceae</taxon>
        <taxon>Dyella</taxon>
    </lineage>
</organism>
<feature type="compositionally biased region" description="Pro residues" evidence="1">
    <location>
        <begin position="90"/>
        <end position="106"/>
    </location>
</feature>
<dbReference type="InterPro" id="IPR014161">
    <property type="entry name" value="Tol-Pal_TolA"/>
</dbReference>
<dbReference type="NCBIfam" id="TIGR02794">
    <property type="entry name" value="tolA_full"/>
    <property type="match status" value="1"/>
</dbReference>
<dbReference type="OrthoDB" id="5948502at2"/>
<dbReference type="GO" id="GO:0016020">
    <property type="term" value="C:membrane"/>
    <property type="evidence" value="ECO:0007669"/>
    <property type="project" value="InterPro"/>
</dbReference>
<dbReference type="Gene3D" id="3.30.1150.10">
    <property type="match status" value="1"/>
</dbReference>
<keyword evidence="2" id="KW-0472">Membrane</keyword>
<dbReference type="GO" id="GO:0043213">
    <property type="term" value="P:bacteriocin transport"/>
    <property type="evidence" value="ECO:0007669"/>
    <property type="project" value="InterPro"/>
</dbReference>
<dbReference type="SUPFAM" id="SSF74653">
    <property type="entry name" value="TolA/TonB C-terminal domain"/>
    <property type="match status" value="1"/>
</dbReference>
<dbReference type="Proteomes" id="UP000253782">
    <property type="component" value="Unassembled WGS sequence"/>
</dbReference>
<keyword evidence="2" id="KW-1133">Transmembrane helix</keyword>
<evidence type="ECO:0000256" key="1">
    <source>
        <dbReference type="SAM" id="MobiDB-lite"/>
    </source>
</evidence>